<dbReference type="STRING" id="572036.SAMN05661099_2299"/>
<dbReference type="CDD" id="cd07185">
    <property type="entry name" value="OmpA_C-like"/>
    <property type="match status" value="1"/>
</dbReference>
<dbReference type="EMBL" id="FUYR01000002">
    <property type="protein sequence ID" value="SKB69919.1"/>
    <property type="molecule type" value="Genomic_DNA"/>
</dbReference>
<dbReference type="Gene3D" id="4.10.1080.10">
    <property type="entry name" value="TSP type-3 repeat"/>
    <property type="match status" value="1"/>
</dbReference>
<keyword evidence="6" id="KW-0406">Ion transport</keyword>
<protein>
    <submittedName>
        <fullName evidence="14">OmpA-OmpF porin, OOP family</fullName>
    </submittedName>
</protein>
<evidence type="ECO:0000256" key="12">
    <source>
        <dbReference type="SAM" id="SignalP"/>
    </source>
</evidence>
<name>A0A1T5DDX8_9SPHI</name>
<dbReference type="Gene3D" id="3.30.1330.60">
    <property type="entry name" value="OmpA-like domain"/>
    <property type="match status" value="1"/>
</dbReference>
<evidence type="ECO:0000256" key="3">
    <source>
        <dbReference type="ARBA" id="ARBA00022452"/>
    </source>
</evidence>
<evidence type="ECO:0000313" key="15">
    <source>
        <dbReference type="Proteomes" id="UP000189981"/>
    </source>
</evidence>
<feature type="compositionally biased region" description="Polar residues" evidence="11">
    <location>
        <begin position="441"/>
        <end position="452"/>
    </location>
</feature>
<keyword evidence="4" id="KW-0812">Transmembrane</keyword>
<evidence type="ECO:0000256" key="10">
    <source>
        <dbReference type="PROSITE-ProRule" id="PRU00473"/>
    </source>
</evidence>
<dbReference type="Pfam" id="PF00691">
    <property type="entry name" value="OmpA"/>
    <property type="match status" value="1"/>
</dbReference>
<evidence type="ECO:0000256" key="9">
    <source>
        <dbReference type="ARBA" id="ARBA00023237"/>
    </source>
</evidence>
<dbReference type="InterPro" id="IPR006665">
    <property type="entry name" value="OmpA-like"/>
</dbReference>
<dbReference type="OrthoDB" id="1522982at2"/>
<keyword evidence="3" id="KW-1134">Transmembrane beta strand</keyword>
<keyword evidence="9" id="KW-0998">Cell outer membrane</keyword>
<dbReference type="GO" id="GO:0046930">
    <property type="term" value="C:pore complex"/>
    <property type="evidence" value="ECO:0007669"/>
    <property type="project" value="UniProtKB-KW"/>
</dbReference>
<keyword evidence="5 12" id="KW-0732">Signal</keyword>
<keyword evidence="7" id="KW-0626">Porin</keyword>
<evidence type="ECO:0000313" key="14">
    <source>
        <dbReference type="EMBL" id="SKB69919.1"/>
    </source>
</evidence>
<dbReference type="InterPro" id="IPR036737">
    <property type="entry name" value="OmpA-like_sf"/>
</dbReference>
<dbReference type="PROSITE" id="PS51123">
    <property type="entry name" value="OMPA_2"/>
    <property type="match status" value="1"/>
</dbReference>
<reference evidence="15" key="1">
    <citation type="submission" date="2017-02" db="EMBL/GenBank/DDBJ databases">
        <authorList>
            <person name="Varghese N."/>
            <person name="Submissions S."/>
        </authorList>
    </citation>
    <scope>NUCLEOTIDE SEQUENCE [LARGE SCALE GENOMIC DNA]</scope>
    <source>
        <strain evidence="15">DSM 22385</strain>
    </source>
</reference>
<evidence type="ECO:0000256" key="7">
    <source>
        <dbReference type="ARBA" id="ARBA00023114"/>
    </source>
</evidence>
<evidence type="ECO:0000259" key="13">
    <source>
        <dbReference type="PROSITE" id="PS51123"/>
    </source>
</evidence>
<dbReference type="InterPro" id="IPR011250">
    <property type="entry name" value="OMP/PagP_B-barrel"/>
</dbReference>
<dbReference type="PRINTS" id="PR01021">
    <property type="entry name" value="OMPADOMAIN"/>
</dbReference>
<dbReference type="InterPro" id="IPR006664">
    <property type="entry name" value="OMP_bac"/>
</dbReference>
<evidence type="ECO:0000256" key="11">
    <source>
        <dbReference type="SAM" id="MobiDB-lite"/>
    </source>
</evidence>
<feature type="domain" description="OmpA-like" evidence="13">
    <location>
        <begin position="352"/>
        <end position="466"/>
    </location>
</feature>
<dbReference type="InterPro" id="IPR028974">
    <property type="entry name" value="TSP_type-3_rpt"/>
</dbReference>
<dbReference type="Pfam" id="PF02412">
    <property type="entry name" value="TSP_3"/>
    <property type="match status" value="2"/>
</dbReference>
<dbReference type="AlphaFoldDB" id="A0A1T5DDX8"/>
<dbReference type="GO" id="GO:0005509">
    <property type="term" value="F:calcium ion binding"/>
    <property type="evidence" value="ECO:0007669"/>
    <property type="project" value="InterPro"/>
</dbReference>
<dbReference type="RefSeq" id="WP_079702814.1">
    <property type="nucleotide sequence ID" value="NZ_FUYR01000002.1"/>
</dbReference>
<dbReference type="InterPro" id="IPR050330">
    <property type="entry name" value="Bact_OuterMem_StrucFunc"/>
</dbReference>
<dbReference type="PANTHER" id="PTHR30329:SF21">
    <property type="entry name" value="LIPOPROTEIN YIAD-RELATED"/>
    <property type="match status" value="1"/>
</dbReference>
<dbReference type="GO" id="GO:0007155">
    <property type="term" value="P:cell adhesion"/>
    <property type="evidence" value="ECO:0007669"/>
    <property type="project" value="InterPro"/>
</dbReference>
<dbReference type="PANTHER" id="PTHR30329">
    <property type="entry name" value="STATOR ELEMENT OF FLAGELLAR MOTOR COMPLEX"/>
    <property type="match status" value="1"/>
</dbReference>
<dbReference type="Proteomes" id="UP000189981">
    <property type="component" value="Unassembled WGS sequence"/>
</dbReference>
<feature type="signal peptide" evidence="12">
    <location>
        <begin position="1"/>
        <end position="26"/>
    </location>
</feature>
<evidence type="ECO:0000256" key="1">
    <source>
        <dbReference type="ARBA" id="ARBA00004571"/>
    </source>
</evidence>
<feature type="chain" id="PRO_5010554660" evidence="12">
    <location>
        <begin position="27"/>
        <end position="466"/>
    </location>
</feature>
<dbReference type="InterPro" id="IPR003367">
    <property type="entry name" value="Thrombospondin_3-like_rpt"/>
</dbReference>
<organism evidence="14 15">
    <name type="scientific">Daejeonella lutea</name>
    <dbReference type="NCBI Taxonomy" id="572036"/>
    <lineage>
        <taxon>Bacteria</taxon>
        <taxon>Pseudomonadati</taxon>
        <taxon>Bacteroidota</taxon>
        <taxon>Sphingobacteriia</taxon>
        <taxon>Sphingobacteriales</taxon>
        <taxon>Sphingobacteriaceae</taxon>
        <taxon>Daejeonella</taxon>
    </lineage>
</organism>
<dbReference type="SUPFAM" id="SSF103647">
    <property type="entry name" value="TSP type-3 repeat"/>
    <property type="match status" value="1"/>
</dbReference>
<evidence type="ECO:0000256" key="2">
    <source>
        <dbReference type="ARBA" id="ARBA00022448"/>
    </source>
</evidence>
<evidence type="ECO:0000256" key="4">
    <source>
        <dbReference type="ARBA" id="ARBA00022692"/>
    </source>
</evidence>
<evidence type="ECO:0000256" key="8">
    <source>
        <dbReference type="ARBA" id="ARBA00023136"/>
    </source>
</evidence>
<proteinExistence type="predicted"/>
<dbReference type="Gene3D" id="2.40.160.20">
    <property type="match status" value="1"/>
</dbReference>
<gene>
    <name evidence="14" type="ORF">SAMN05661099_2299</name>
</gene>
<evidence type="ECO:0000256" key="6">
    <source>
        <dbReference type="ARBA" id="ARBA00023065"/>
    </source>
</evidence>
<evidence type="ECO:0000256" key="5">
    <source>
        <dbReference type="ARBA" id="ARBA00022729"/>
    </source>
</evidence>
<dbReference type="GO" id="GO:0009279">
    <property type="term" value="C:cell outer membrane"/>
    <property type="evidence" value="ECO:0007669"/>
    <property type="project" value="UniProtKB-SubCell"/>
</dbReference>
<sequence length="466" mass="49532">MNYSTIKKAVAFSVVAVLGLAGVAEAQDATSSSASSSAKVFGGRGQYRTWSLGINAGVLAPQVFTGGTNDFNKSNLELGYGLSLRKQLGHAFGLQLDAMRGELSGENVTEKAGIPKFVPAGAPTSFETDIAYAVSLSGVANVATVDFLRRENNLNFYAKGGWGIAGYALRSPIDLKGRYGDGSSEKYVQESFFPVGVGAKFKVSERVNFDLGYTQNFLDGDNIDQYYGRPSSQDKWSYGYAGLEFSLGSTAKPNLDWVNPVALMYDELKDPTLRQEVEALKGRVAALEAQDLLKDSDGDGVADKLDKCPGTEAGVKVDGSGCPLDVDADGIPDSKDACPTVKGTAEYNGCPAPMTATATGNVIQFEFDSSVLRTDAFPILDRISSDLRSNSSARVQLDGHASSEGTNEYNMTLSRDRANSVKTYLVNSGVAASRISTSAFGESRPVASNATESGRIANRRVEAKMQ</sequence>
<accession>A0A1T5DDX8</accession>
<dbReference type="GO" id="GO:0006811">
    <property type="term" value="P:monoatomic ion transport"/>
    <property type="evidence" value="ECO:0007669"/>
    <property type="project" value="UniProtKB-KW"/>
</dbReference>
<dbReference type="SUPFAM" id="SSF103088">
    <property type="entry name" value="OmpA-like"/>
    <property type="match status" value="1"/>
</dbReference>
<keyword evidence="2" id="KW-0813">Transport</keyword>
<feature type="region of interest" description="Disordered" evidence="11">
    <location>
        <begin position="441"/>
        <end position="466"/>
    </location>
</feature>
<keyword evidence="15" id="KW-1185">Reference proteome</keyword>
<keyword evidence="8 10" id="KW-0472">Membrane</keyword>
<comment type="subcellular location">
    <subcellularLocation>
        <location evidence="1">Cell outer membrane</location>
        <topology evidence="1">Multi-pass membrane protein</topology>
    </subcellularLocation>
</comment>
<dbReference type="GO" id="GO:0015288">
    <property type="term" value="F:porin activity"/>
    <property type="evidence" value="ECO:0007669"/>
    <property type="project" value="UniProtKB-KW"/>
</dbReference>
<dbReference type="SUPFAM" id="SSF56925">
    <property type="entry name" value="OMPA-like"/>
    <property type="match status" value="1"/>
</dbReference>